<comment type="subcellular location">
    <subcellularLocation>
        <location evidence="1">Cell membrane</location>
        <topology evidence="1">Multi-pass membrane protein</topology>
    </subcellularLocation>
</comment>
<feature type="transmembrane region" description="Helical" evidence="8">
    <location>
        <begin position="175"/>
        <end position="194"/>
    </location>
</feature>
<dbReference type="InterPro" id="IPR020846">
    <property type="entry name" value="MFS_dom"/>
</dbReference>
<evidence type="ECO:0000256" key="3">
    <source>
        <dbReference type="ARBA" id="ARBA00022475"/>
    </source>
</evidence>
<evidence type="ECO:0000313" key="10">
    <source>
        <dbReference type="EMBL" id="NWB49655.1"/>
    </source>
</evidence>
<feature type="transmembrane region" description="Helical" evidence="8">
    <location>
        <begin position="64"/>
        <end position="87"/>
    </location>
</feature>
<keyword evidence="6 8" id="KW-1133">Transmembrane helix</keyword>
<evidence type="ECO:0000313" key="11">
    <source>
        <dbReference type="Proteomes" id="UP000582981"/>
    </source>
</evidence>
<dbReference type="RefSeq" id="WP_177145230.1">
    <property type="nucleotide sequence ID" value="NZ_JACAPU010000031.1"/>
</dbReference>
<evidence type="ECO:0000256" key="4">
    <source>
        <dbReference type="ARBA" id="ARBA00022692"/>
    </source>
</evidence>
<dbReference type="GO" id="GO:0005886">
    <property type="term" value="C:plasma membrane"/>
    <property type="evidence" value="ECO:0007669"/>
    <property type="project" value="UniProtKB-SubCell"/>
</dbReference>
<dbReference type="InterPro" id="IPR036259">
    <property type="entry name" value="MFS_trans_sf"/>
</dbReference>
<feature type="transmembrane region" description="Helical" evidence="8">
    <location>
        <begin position="282"/>
        <end position="302"/>
    </location>
</feature>
<feature type="transmembrane region" description="Helical" evidence="8">
    <location>
        <begin position="99"/>
        <end position="118"/>
    </location>
</feature>
<evidence type="ECO:0000256" key="6">
    <source>
        <dbReference type="ARBA" id="ARBA00022989"/>
    </source>
</evidence>
<dbReference type="Gene3D" id="1.20.1250.20">
    <property type="entry name" value="MFS general substrate transporter like domains"/>
    <property type="match status" value="2"/>
</dbReference>
<organism evidence="10 11">
    <name type="scientific">Pseudomonas gingeri</name>
    <dbReference type="NCBI Taxonomy" id="117681"/>
    <lineage>
        <taxon>Bacteria</taxon>
        <taxon>Pseudomonadati</taxon>
        <taxon>Pseudomonadota</taxon>
        <taxon>Gammaproteobacteria</taxon>
        <taxon>Pseudomonadales</taxon>
        <taxon>Pseudomonadaceae</taxon>
        <taxon>Pseudomonas</taxon>
    </lineage>
</organism>
<keyword evidence="5" id="KW-0769">Symport</keyword>
<dbReference type="InterPro" id="IPR051084">
    <property type="entry name" value="H+-coupled_symporters"/>
</dbReference>
<comment type="caution">
    <text evidence="10">The sequence shown here is derived from an EMBL/GenBank/DDBJ whole genome shotgun (WGS) entry which is preliminary data.</text>
</comment>
<protein>
    <submittedName>
        <fullName evidence="10">MFS transporter</fullName>
    </submittedName>
</protein>
<dbReference type="EMBL" id="JACAPU010000031">
    <property type="protein sequence ID" value="NWB49655.1"/>
    <property type="molecule type" value="Genomic_DNA"/>
</dbReference>
<feature type="transmembrane region" description="Helical" evidence="8">
    <location>
        <begin position="377"/>
        <end position="398"/>
    </location>
</feature>
<proteinExistence type="predicted"/>
<dbReference type="GO" id="GO:0015293">
    <property type="term" value="F:symporter activity"/>
    <property type="evidence" value="ECO:0007669"/>
    <property type="project" value="UniProtKB-KW"/>
</dbReference>
<feature type="transmembrane region" description="Helical" evidence="8">
    <location>
        <begin position="247"/>
        <end position="270"/>
    </location>
</feature>
<gene>
    <name evidence="10" type="ORF">HX829_24530</name>
</gene>
<feature type="transmembrane region" description="Helical" evidence="8">
    <location>
        <begin position="410"/>
        <end position="428"/>
    </location>
</feature>
<dbReference type="InterPro" id="IPR011701">
    <property type="entry name" value="MFS"/>
</dbReference>
<sequence length="449" mass="48328">MQNPTVSPSAPVSLFELSARAQAKKRRLVLAAAIGNGLATYDFTVYSFSAVAIGKLFFPSGSAFASLLLSLLTFGAGFAMRPIGAFFIGHLADHKGRKAGLTCSIALMTLGTALMVFAPPYSVMGPGATLLIVVARLMQGFAVGGEIGVSSVVLMELTARKNRCYGVSWRAASQAAAALAGALVGAFTTMMLSPEALLQWGWRIPFVIGLLIGPVGWYLRRQMPDVAMKKSRRPAMRTLLAQHSRPFWLGILLMATPTAGIYILVFYMPIYLVGTLHMPATVSLLSACLSSILIFIGVPLLARIADRQRLRKPIQYWTMISSIVLVYPVFLLLTTGIGEPLSLLVIGGYSLLLLCSNAATTVMMLEAFARHYRATAIATIYSLGTLIFGGFCPFIVAWMIGVTGNPMAPAWYLLAVMCISLFALMLFPDSLQRLRSIRSANYCAGAATR</sequence>
<keyword evidence="7 8" id="KW-0472">Membrane</keyword>
<feature type="domain" description="Major facilitator superfamily (MFS) profile" evidence="9">
    <location>
        <begin position="28"/>
        <end position="433"/>
    </location>
</feature>
<dbReference type="Proteomes" id="UP000582981">
    <property type="component" value="Unassembled WGS sequence"/>
</dbReference>
<accession>A0A7Y7WHK0</accession>
<feature type="transmembrane region" description="Helical" evidence="8">
    <location>
        <begin position="200"/>
        <end position="219"/>
    </location>
</feature>
<evidence type="ECO:0000256" key="1">
    <source>
        <dbReference type="ARBA" id="ARBA00004651"/>
    </source>
</evidence>
<dbReference type="Pfam" id="PF07690">
    <property type="entry name" value="MFS_1"/>
    <property type="match status" value="1"/>
</dbReference>
<feature type="transmembrane region" description="Helical" evidence="8">
    <location>
        <begin position="28"/>
        <end position="58"/>
    </location>
</feature>
<dbReference type="SUPFAM" id="SSF103473">
    <property type="entry name" value="MFS general substrate transporter"/>
    <property type="match status" value="1"/>
</dbReference>
<keyword evidence="2" id="KW-0813">Transport</keyword>
<dbReference type="AlphaFoldDB" id="A0A7Y7WHK0"/>
<feature type="transmembrane region" description="Helical" evidence="8">
    <location>
        <begin position="314"/>
        <end position="337"/>
    </location>
</feature>
<evidence type="ECO:0000259" key="9">
    <source>
        <dbReference type="PROSITE" id="PS50850"/>
    </source>
</evidence>
<dbReference type="PANTHER" id="PTHR43528:SF3">
    <property type="entry name" value="CITRATE-PROTON SYMPORTER"/>
    <property type="match status" value="1"/>
</dbReference>
<evidence type="ECO:0000256" key="8">
    <source>
        <dbReference type="SAM" id="Phobius"/>
    </source>
</evidence>
<dbReference type="PROSITE" id="PS50850">
    <property type="entry name" value="MFS"/>
    <property type="match status" value="1"/>
</dbReference>
<feature type="transmembrane region" description="Helical" evidence="8">
    <location>
        <begin position="130"/>
        <end position="154"/>
    </location>
</feature>
<evidence type="ECO:0000256" key="2">
    <source>
        <dbReference type="ARBA" id="ARBA00022448"/>
    </source>
</evidence>
<name>A0A7Y7WHK0_9PSED</name>
<feature type="transmembrane region" description="Helical" evidence="8">
    <location>
        <begin position="343"/>
        <end position="365"/>
    </location>
</feature>
<reference evidence="10 11" key="1">
    <citation type="submission" date="2020-04" db="EMBL/GenBank/DDBJ databases">
        <title>Molecular characterization of pseudomonads from Agaricus bisporus reveal novel blotch 2 pathogens in Western Europe.</title>
        <authorList>
            <person name="Taparia T."/>
            <person name="Krijger M."/>
            <person name="Haynes E."/>
            <person name="Elpinstone J.G."/>
            <person name="Noble R."/>
            <person name="Van Der Wolf J."/>
        </authorList>
    </citation>
    <scope>NUCLEOTIDE SEQUENCE [LARGE SCALE GENOMIC DNA]</scope>
    <source>
        <strain evidence="10 11">F1001</strain>
    </source>
</reference>
<evidence type="ECO:0000256" key="5">
    <source>
        <dbReference type="ARBA" id="ARBA00022847"/>
    </source>
</evidence>
<keyword evidence="3" id="KW-1003">Cell membrane</keyword>
<evidence type="ECO:0000256" key="7">
    <source>
        <dbReference type="ARBA" id="ARBA00023136"/>
    </source>
</evidence>
<keyword evidence="4 8" id="KW-0812">Transmembrane</keyword>
<dbReference type="PANTHER" id="PTHR43528">
    <property type="entry name" value="ALPHA-KETOGLUTARATE PERMEASE"/>
    <property type="match status" value="1"/>
</dbReference>